<evidence type="ECO:0000313" key="4">
    <source>
        <dbReference type="Proteomes" id="UP000245890"/>
    </source>
</evidence>
<dbReference type="Pfam" id="PF21217">
    <property type="entry name" value="PaaA2"/>
    <property type="match status" value="1"/>
</dbReference>
<dbReference type="OrthoDB" id="9799097at2"/>
<evidence type="ECO:0000256" key="1">
    <source>
        <dbReference type="SAM" id="MobiDB-lite"/>
    </source>
</evidence>
<evidence type="ECO:0000259" key="2">
    <source>
        <dbReference type="Pfam" id="PF21217"/>
    </source>
</evidence>
<dbReference type="AlphaFoldDB" id="A0A2U0SFS4"/>
<accession>A0A2U0SFS4</accession>
<dbReference type="Proteomes" id="UP000245890">
    <property type="component" value="Unassembled WGS sequence"/>
</dbReference>
<proteinExistence type="predicted"/>
<protein>
    <submittedName>
        <fullName evidence="3">Addiction module antitoxin</fullName>
    </submittedName>
</protein>
<dbReference type="Gene3D" id="6.20.450.20">
    <property type="match status" value="1"/>
</dbReference>
<keyword evidence="4" id="KW-1185">Reference proteome</keyword>
<name>A0A2U0SFS4_9SPHN</name>
<dbReference type="InterPro" id="IPR048851">
    <property type="entry name" value="PaaA2_dom"/>
</dbReference>
<reference evidence="3 4" key="1">
    <citation type="submission" date="2018-05" db="EMBL/GenBank/DDBJ databases">
        <title>Description of Sphingomonas pokkalii sp nov, isolated from the rhizosphere of saline tolerant pokkali rice and its draft genome analysis.</title>
        <authorList>
            <person name="Menon R."/>
            <person name="Kumari S."/>
            <person name="Rameshkumar N."/>
        </authorList>
    </citation>
    <scope>NUCLEOTIDE SEQUENCE [LARGE SCALE GENOMIC DNA]</scope>
    <source>
        <strain evidence="3 4">L3B27</strain>
    </source>
</reference>
<feature type="compositionally biased region" description="Acidic residues" evidence="1">
    <location>
        <begin position="1"/>
        <end position="10"/>
    </location>
</feature>
<dbReference type="EMBL" id="QENQ01000001">
    <property type="protein sequence ID" value="PVX30216.1"/>
    <property type="molecule type" value="Genomic_DNA"/>
</dbReference>
<feature type="region of interest" description="Disordered" evidence="1">
    <location>
        <begin position="1"/>
        <end position="21"/>
    </location>
</feature>
<organism evidence="3 4">
    <name type="scientific">Sphingomonas pokkalii</name>
    <dbReference type="NCBI Taxonomy" id="2175090"/>
    <lineage>
        <taxon>Bacteria</taxon>
        <taxon>Pseudomonadati</taxon>
        <taxon>Pseudomonadota</taxon>
        <taxon>Alphaproteobacteria</taxon>
        <taxon>Sphingomonadales</taxon>
        <taxon>Sphingomonadaceae</taxon>
        <taxon>Sphingomonas</taxon>
    </lineage>
</organism>
<sequence length="65" mass="7318">MPEDDSDFPDSDYAPPGPIPSPEAYDAWFRAKIEKALADPRPSIPHEVVMARVQAILDQREKPQD</sequence>
<dbReference type="RefSeq" id="WP_116469629.1">
    <property type="nucleotide sequence ID" value="NZ_QENQ01000001.1"/>
</dbReference>
<gene>
    <name evidence="3" type="ORF">DD559_13475</name>
</gene>
<comment type="caution">
    <text evidence="3">The sequence shown here is derived from an EMBL/GenBank/DDBJ whole genome shotgun (WGS) entry which is preliminary data.</text>
</comment>
<feature type="domain" description="Stability determinant" evidence="2">
    <location>
        <begin position="24"/>
        <end position="51"/>
    </location>
</feature>
<evidence type="ECO:0000313" key="3">
    <source>
        <dbReference type="EMBL" id="PVX30216.1"/>
    </source>
</evidence>